<comment type="caution">
    <text evidence="2">The sequence shown here is derived from an EMBL/GenBank/DDBJ whole genome shotgun (WGS) entry which is preliminary data.</text>
</comment>
<dbReference type="InterPro" id="IPR016040">
    <property type="entry name" value="NAD(P)-bd_dom"/>
</dbReference>
<dbReference type="PANTHER" id="PTHR43355">
    <property type="entry name" value="FLAVIN REDUCTASE (NADPH)"/>
    <property type="match status" value="1"/>
</dbReference>
<evidence type="ECO:0000313" key="3">
    <source>
        <dbReference type="Proteomes" id="UP001220670"/>
    </source>
</evidence>
<dbReference type="Pfam" id="PF13460">
    <property type="entry name" value="NAD_binding_10"/>
    <property type="match status" value="1"/>
</dbReference>
<dbReference type="Gene3D" id="3.40.50.720">
    <property type="entry name" value="NAD(P)-binding Rossmann-like Domain"/>
    <property type="match status" value="1"/>
</dbReference>
<evidence type="ECO:0000259" key="1">
    <source>
        <dbReference type="Pfam" id="PF13460"/>
    </source>
</evidence>
<protein>
    <submittedName>
        <fullName evidence="2">NAD(P)H-binding protein</fullName>
    </submittedName>
</protein>
<dbReference type="GO" id="GO:0042602">
    <property type="term" value="F:riboflavin reductase (NADPH) activity"/>
    <property type="evidence" value="ECO:0007669"/>
    <property type="project" value="TreeGrafter"/>
</dbReference>
<dbReference type="RefSeq" id="WP_272209235.1">
    <property type="nucleotide sequence ID" value="NZ_JAQOMV010000031.1"/>
</dbReference>
<accession>A0AAJ1HSW9</accession>
<dbReference type="InterPro" id="IPR036291">
    <property type="entry name" value="NAD(P)-bd_dom_sf"/>
</dbReference>
<proteinExistence type="predicted"/>
<sequence length="95" mass="10073">MTRVLIIGATGTLGSAVRQMLLDQTDDELTLFARSANQIQTGAREKAISGNVMNDADLDQAMQGQDAVFAALSGNLELFAKKNHGCNGSRPCFTA</sequence>
<organism evidence="2 3">
    <name type="scientific">Limosilactobacillus mucosae</name>
    <name type="common">Lactobacillus mucosae</name>
    <dbReference type="NCBI Taxonomy" id="97478"/>
    <lineage>
        <taxon>Bacteria</taxon>
        <taxon>Bacillati</taxon>
        <taxon>Bacillota</taxon>
        <taxon>Bacilli</taxon>
        <taxon>Lactobacillales</taxon>
        <taxon>Lactobacillaceae</taxon>
        <taxon>Limosilactobacillus</taxon>
    </lineage>
</organism>
<gene>
    <name evidence="2" type="ORF">PO250_07530</name>
</gene>
<dbReference type="InterPro" id="IPR051606">
    <property type="entry name" value="Polyketide_Oxido-like"/>
</dbReference>
<evidence type="ECO:0000313" key="2">
    <source>
        <dbReference type="EMBL" id="MDC2830146.1"/>
    </source>
</evidence>
<feature type="domain" description="NAD(P)-binding" evidence="1">
    <location>
        <begin position="8"/>
        <end position="76"/>
    </location>
</feature>
<reference evidence="2" key="1">
    <citation type="submission" date="2023-01" db="EMBL/GenBank/DDBJ databases">
        <title>Genome analysis of 13 Lactobacillus isolated from gut of wild boar.</title>
        <authorList>
            <person name="Papp P."/>
            <person name="Libisch B."/>
            <person name="Nagy T."/>
            <person name="Olasz F."/>
        </authorList>
    </citation>
    <scope>NUCLEOTIDE SEQUENCE</scope>
    <source>
        <strain evidence="2">F146</strain>
    </source>
</reference>
<name>A0AAJ1HSW9_LIMMU</name>
<dbReference type="PANTHER" id="PTHR43355:SF2">
    <property type="entry name" value="FLAVIN REDUCTASE (NADPH)"/>
    <property type="match status" value="1"/>
</dbReference>
<dbReference type="SUPFAM" id="SSF51735">
    <property type="entry name" value="NAD(P)-binding Rossmann-fold domains"/>
    <property type="match status" value="1"/>
</dbReference>
<dbReference type="AlphaFoldDB" id="A0AAJ1HSW9"/>
<dbReference type="Proteomes" id="UP001220670">
    <property type="component" value="Unassembled WGS sequence"/>
</dbReference>
<dbReference type="GO" id="GO:0004074">
    <property type="term" value="F:biliverdin reductase [NAD(P)H] activity"/>
    <property type="evidence" value="ECO:0007669"/>
    <property type="project" value="TreeGrafter"/>
</dbReference>
<dbReference type="EMBL" id="JAQONE010000023">
    <property type="protein sequence ID" value="MDC2830146.1"/>
    <property type="molecule type" value="Genomic_DNA"/>
</dbReference>